<evidence type="ECO:0000256" key="3">
    <source>
        <dbReference type="ARBA" id="ARBA00023163"/>
    </source>
</evidence>
<dbReference type="PANTHER" id="PTHR47504">
    <property type="entry name" value="RIGHT ORIGIN-BINDING PROTEIN"/>
    <property type="match status" value="1"/>
</dbReference>
<protein>
    <submittedName>
        <fullName evidence="5">AraC family transcriptional regulator</fullName>
    </submittedName>
</protein>
<accession>A0A1X7HST5</accession>
<name>A0A1X7HST5_9BACL</name>
<dbReference type="PROSITE" id="PS00041">
    <property type="entry name" value="HTH_ARAC_FAMILY_1"/>
    <property type="match status" value="1"/>
</dbReference>
<dbReference type="PROSITE" id="PS01124">
    <property type="entry name" value="HTH_ARAC_FAMILY_2"/>
    <property type="match status" value="1"/>
</dbReference>
<evidence type="ECO:0000256" key="2">
    <source>
        <dbReference type="ARBA" id="ARBA00023125"/>
    </source>
</evidence>
<organism evidence="5 6">
    <name type="scientific">Paenibacillus uliginis N3/975</name>
    <dbReference type="NCBI Taxonomy" id="1313296"/>
    <lineage>
        <taxon>Bacteria</taxon>
        <taxon>Bacillati</taxon>
        <taxon>Bacillota</taxon>
        <taxon>Bacilli</taxon>
        <taxon>Bacillales</taxon>
        <taxon>Paenibacillaceae</taxon>
        <taxon>Paenibacillus</taxon>
    </lineage>
</organism>
<keyword evidence="3" id="KW-0804">Transcription</keyword>
<keyword evidence="1" id="KW-0805">Transcription regulation</keyword>
<dbReference type="GO" id="GO:0043565">
    <property type="term" value="F:sequence-specific DNA binding"/>
    <property type="evidence" value="ECO:0007669"/>
    <property type="project" value="InterPro"/>
</dbReference>
<reference evidence="5 6" key="1">
    <citation type="submission" date="2017-04" db="EMBL/GenBank/DDBJ databases">
        <authorList>
            <person name="Afonso C.L."/>
            <person name="Miller P.J."/>
            <person name="Scott M.A."/>
            <person name="Spackman E."/>
            <person name="Goraichik I."/>
            <person name="Dimitrov K.M."/>
            <person name="Suarez D.L."/>
            <person name="Swayne D.E."/>
        </authorList>
    </citation>
    <scope>NUCLEOTIDE SEQUENCE [LARGE SCALE GENOMIC DNA]</scope>
    <source>
        <strain evidence="5 6">N3/975</strain>
    </source>
</reference>
<evidence type="ECO:0000313" key="6">
    <source>
        <dbReference type="Proteomes" id="UP000192940"/>
    </source>
</evidence>
<dbReference type="InterPro" id="IPR018062">
    <property type="entry name" value="HTH_AraC-typ_CS"/>
</dbReference>
<dbReference type="InterPro" id="IPR018060">
    <property type="entry name" value="HTH_AraC"/>
</dbReference>
<dbReference type="PANTHER" id="PTHR47504:SF5">
    <property type="entry name" value="RIGHT ORIGIN-BINDING PROTEIN"/>
    <property type="match status" value="1"/>
</dbReference>
<evidence type="ECO:0000313" key="5">
    <source>
        <dbReference type="EMBL" id="SMF91684.1"/>
    </source>
</evidence>
<dbReference type="SUPFAM" id="SSF55136">
    <property type="entry name" value="Probable bacterial effector-binding domain"/>
    <property type="match status" value="1"/>
</dbReference>
<dbReference type="Pfam" id="PF12833">
    <property type="entry name" value="HTH_18"/>
    <property type="match status" value="1"/>
</dbReference>
<dbReference type="EMBL" id="LT840184">
    <property type="protein sequence ID" value="SMF91684.1"/>
    <property type="molecule type" value="Genomic_DNA"/>
</dbReference>
<dbReference type="InterPro" id="IPR020449">
    <property type="entry name" value="Tscrpt_reg_AraC-type_HTH"/>
</dbReference>
<dbReference type="InterPro" id="IPR011256">
    <property type="entry name" value="Reg_factor_effector_dom_sf"/>
</dbReference>
<dbReference type="InterPro" id="IPR029441">
    <property type="entry name" value="Cass2"/>
</dbReference>
<dbReference type="InterPro" id="IPR009057">
    <property type="entry name" value="Homeodomain-like_sf"/>
</dbReference>
<dbReference type="SMART" id="SM00342">
    <property type="entry name" value="HTH_ARAC"/>
    <property type="match status" value="1"/>
</dbReference>
<gene>
    <name evidence="5" type="ORF">SAMN05661091_5538</name>
</gene>
<dbReference type="AlphaFoldDB" id="A0A1X7HST5"/>
<dbReference type="InterPro" id="IPR010499">
    <property type="entry name" value="AraC_E-bd"/>
</dbReference>
<evidence type="ECO:0000259" key="4">
    <source>
        <dbReference type="PROSITE" id="PS01124"/>
    </source>
</evidence>
<dbReference type="Gene3D" id="3.20.80.10">
    <property type="entry name" value="Regulatory factor, effector binding domain"/>
    <property type="match status" value="1"/>
</dbReference>
<proteinExistence type="predicted"/>
<dbReference type="Gene3D" id="1.10.10.60">
    <property type="entry name" value="Homeodomain-like"/>
    <property type="match status" value="2"/>
</dbReference>
<dbReference type="SUPFAM" id="SSF46689">
    <property type="entry name" value="Homeodomain-like"/>
    <property type="match status" value="2"/>
</dbReference>
<dbReference type="Pfam" id="PF14526">
    <property type="entry name" value="Cass2"/>
    <property type="match status" value="1"/>
</dbReference>
<dbReference type="STRING" id="1313296.SAMN05661091_5538"/>
<dbReference type="PRINTS" id="PR00032">
    <property type="entry name" value="HTHARAC"/>
</dbReference>
<dbReference type="InterPro" id="IPR050959">
    <property type="entry name" value="MarA-like"/>
</dbReference>
<keyword evidence="6" id="KW-1185">Reference proteome</keyword>
<sequence>MSYMECFQKSIDYIEEHLQDKITVDDLADIAGFSPYHFYRLFAAYVGLPVMEYVRRRRLAHAAAQLARGKRVIDIAMDYGFETHAGFSKAFRKVYDCSPEQYRKHSSGQIPGKVDLTLYKKLQLSGGIILEPKIISKPAFSIIGYALETTYESNRKDREIPAFWNHFDITGLEAKLYEMVQPKEHGEYFVCFPVDMDTGRFTYVAAVKGDELPPEEEGLFQGVVPEATYAVFTTPPADYADGEFVKTVAGTWKYIFEDWFPRSGYEYAAGKVEFEFYDERCHEETGAVMEIYIPVIKRA</sequence>
<dbReference type="Proteomes" id="UP000192940">
    <property type="component" value="Chromosome I"/>
</dbReference>
<dbReference type="SMART" id="SM00871">
    <property type="entry name" value="AraC_E_bind"/>
    <property type="match status" value="1"/>
</dbReference>
<dbReference type="GO" id="GO:0003700">
    <property type="term" value="F:DNA-binding transcription factor activity"/>
    <property type="evidence" value="ECO:0007669"/>
    <property type="project" value="InterPro"/>
</dbReference>
<evidence type="ECO:0000256" key="1">
    <source>
        <dbReference type="ARBA" id="ARBA00023015"/>
    </source>
</evidence>
<feature type="domain" description="HTH araC/xylS-type" evidence="4">
    <location>
        <begin position="8"/>
        <end position="105"/>
    </location>
</feature>
<keyword evidence="2" id="KW-0238">DNA-binding</keyword>